<organism evidence="2 3">
    <name type="scientific">Oryza sativa subsp. japonica</name>
    <name type="common">Rice</name>
    <dbReference type="NCBI Taxonomy" id="39947"/>
    <lineage>
        <taxon>Eukaryota</taxon>
        <taxon>Viridiplantae</taxon>
        <taxon>Streptophyta</taxon>
        <taxon>Embryophyta</taxon>
        <taxon>Tracheophyta</taxon>
        <taxon>Spermatophyta</taxon>
        <taxon>Magnoliopsida</taxon>
        <taxon>Liliopsida</taxon>
        <taxon>Poales</taxon>
        <taxon>Poaceae</taxon>
        <taxon>BOP clade</taxon>
        <taxon>Oryzoideae</taxon>
        <taxon>Oryzeae</taxon>
        <taxon>Oryzinae</taxon>
        <taxon>Oryza</taxon>
        <taxon>Oryza sativa</taxon>
    </lineage>
</organism>
<feature type="region of interest" description="Disordered" evidence="1">
    <location>
        <begin position="53"/>
        <end position="115"/>
    </location>
</feature>
<sequence length="115" mass="12176">MPALQHWMLVDGVSPPPPPPPPATLLLPNLSRSRRLWNTGACFMVTMYTAVPSSNAPAAPTSAAPRTATDSHATAHCSLRHAQPIASKRALHRSAPKAPQESPRNTSCGKNPLGE</sequence>
<evidence type="ECO:0000313" key="2">
    <source>
        <dbReference type="EMBL" id="BAS74536.1"/>
    </source>
</evidence>
<evidence type="ECO:0000256" key="1">
    <source>
        <dbReference type="SAM" id="MobiDB-lite"/>
    </source>
</evidence>
<feature type="compositionally biased region" description="Low complexity" evidence="1">
    <location>
        <begin position="53"/>
        <end position="71"/>
    </location>
</feature>
<keyword evidence="3" id="KW-1185">Reference proteome</keyword>
<feature type="non-terminal residue" evidence="2">
    <location>
        <position position="1"/>
    </location>
</feature>
<dbReference type="Gramene" id="Os01t0769366-00">
    <property type="protein sequence ID" value="Os01t0769366-00"/>
    <property type="gene ID" value="Os01g0769366"/>
</dbReference>
<proteinExistence type="predicted"/>
<dbReference type="EMBL" id="AP014957">
    <property type="protein sequence ID" value="BAS74536.1"/>
    <property type="molecule type" value="Genomic_DNA"/>
</dbReference>
<name>A0A0P0V8S2_ORYSJ</name>
<evidence type="ECO:0000313" key="3">
    <source>
        <dbReference type="Proteomes" id="UP000059680"/>
    </source>
</evidence>
<protein>
    <submittedName>
        <fullName evidence="2">Os01g0769366 protein</fullName>
    </submittedName>
</protein>
<dbReference type="Proteomes" id="UP000059680">
    <property type="component" value="Chromosome 1"/>
</dbReference>
<dbReference type="InParanoid" id="A0A0P0V8S2"/>
<reference evidence="2 3" key="3">
    <citation type="journal article" date="2013" name="Rice">
        <title>Improvement of the Oryza sativa Nipponbare reference genome using next generation sequence and optical map data.</title>
        <authorList>
            <person name="Kawahara Y."/>
            <person name="de la Bastide M."/>
            <person name="Hamilton J.P."/>
            <person name="Kanamori H."/>
            <person name="McCombie W.R."/>
            <person name="Ouyang S."/>
            <person name="Schwartz D.C."/>
            <person name="Tanaka T."/>
            <person name="Wu J."/>
            <person name="Zhou S."/>
            <person name="Childs K.L."/>
            <person name="Davidson R.M."/>
            <person name="Lin H."/>
            <person name="Quesada-Ocampo L."/>
            <person name="Vaillancourt B."/>
            <person name="Sakai H."/>
            <person name="Lee S.S."/>
            <person name="Kim J."/>
            <person name="Numa H."/>
            <person name="Itoh T."/>
            <person name="Buell C.R."/>
            <person name="Matsumoto T."/>
        </authorList>
    </citation>
    <scope>NUCLEOTIDE SEQUENCE [LARGE SCALE GENOMIC DNA]</scope>
    <source>
        <strain evidence="3">cv. Nipponbare</strain>
    </source>
</reference>
<accession>A0A0P0V8S2</accession>
<dbReference type="PaxDb" id="39947-A0A0P0V8S2"/>
<reference evidence="3" key="1">
    <citation type="journal article" date="2005" name="Nature">
        <title>The map-based sequence of the rice genome.</title>
        <authorList>
            <consortium name="International rice genome sequencing project (IRGSP)"/>
            <person name="Matsumoto T."/>
            <person name="Wu J."/>
            <person name="Kanamori H."/>
            <person name="Katayose Y."/>
            <person name="Fujisawa M."/>
            <person name="Namiki N."/>
            <person name="Mizuno H."/>
            <person name="Yamamoto K."/>
            <person name="Antonio B.A."/>
            <person name="Baba T."/>
            <person name="Sakata K."/>
            <person name="Nagamura Y."/>
            <person name="Aoki H."/>
            <person name="Arikawa K."/>
            <person name="Arita K."/>
            <person name="Bito T."/>
            <person name="Chiden Y."/>
            <person name="Fujitsuka N."/>
            <person name="Fukunaka R."/>
            <person name="Hamada M."/>
            <person name="Harada C."/>
            <person name="Hayashi A."/>
            <person name="Hijishita S."/>
            <person name="Honda M."/>
            <person name="Hosokawa S."/>
            <person name="Ichikawa Y."/>
            <person name="Idonuma A."/>
            <person name="Iijima M."/>
            <person name="Ikeda M."/>
            <person name="Ikeno M."/>
            <person name="Ito K."/>
            <person name="Ito S."/>
            <person name="Ito T."/>
            <person name="Ito Y."/>
            <person name="Ito Y."/>
            <person name="Iwabuchi A."/>
            <person name="Kamiya K."/>
            <person name="Karasawa W."/>
            <person name="Kurita K."/>
            <person name="Katagiri S."/>
            <person name="Kikuta A."/>
            <person name="Kobayashi H."/>
            <person name="Kobayashi N."/>
            <person name="Machita K."/>
            <person name="Maehara T."/>
            <person name="Masukawa M."/>
            <person name="Mizubayashi T."/>
            <person name="Mukai Y."/>
            <person name="Nagasaki H."/>
            <person name="Nagata Y."/>
            <person name="Naito S."/>
            <person name="Nakashima M."/>
            <person name="Nakama Y."/>
            <person name="Nakamichi Y."/>
            <person name="Nakamura M."/>
            <person name="Meguro A."/>
            <person name="Negishi M."/>
            <person name="Ohta I."/>
            <person name="Ohta T."/>
            <person name="Okamoto M."/>
            <person name="Ono N."/>
            <person name="Saji S."/>
            <person name="Sakaguchi M."/>
            <person name="Sakai K."/>
            <person name="Shibata M."/>
            <person name="Shimokawa T."/>
            <person name="Song J."/>
            <person name="Takazaki Y."/>
            <person name="Terasawa K."/>
            <person name="Tsugane M."/>
            <person name="Tsuji K."/>
            <person name="Ueda S."/>
            <person name="Waki K."/>
            <person name="Yamagata H."/>
            <person name="Yamamoto M."/>
            <person name="Yamamoto S."/>
            <person name="Yamane H."/>
            <person name="Yoshiki S."/>
            <person name="Yoshihara R."/>
            <person name="Yukawa K."/>
            <person name="Zhong H."/>
            <person name="Yano M."/>
            <person name="Yuan Q."/>
            <person name="Ouyang S."/>
            <person name="Liu J."/>
            <person name="Jones K.M."/>
            <person name="Gansberger K."/>
            <person name="Moffat K."/>
            <person name="Hill J."/>
            <person name="Bera J."/>
            <person name="Fadrosh D."/>
            <person name="Jin S."/>
            <person name="Johri S."/>
            <person name="Kim M."/>
            <person name="Overton L."/>
            <person name="Reardon M."/>
            <person name="Tsitrin T."/>
            <person name="Vuong H."/>
            <person name="Weaver B."/>
            <person name="Ciecko A."/>
            <person name="Tallon L."/>
            <person name="Jackson J."/>
            <person name="Pai G."/>
            <person name="Aken S.V."/>
            <person name="Utterback T."/>
            <person name="Reidmuller S."/>
            <person name="Feldblyum T."/>
            <person name="Hsiao J."/>
            <person name="Zismann V."/>
            <person name="Iobst S."/>
            <person name="de Vazeille A.R."/>
            <person name="Buell C.R."/>
            <person name="Ying K."/>
            <person name="Li Y."/>
            <person name="Lu T."/>
            <person name="Huang Y."/>
            <person name="Zhao Q."/>
            <person name="Feng Q."/>
            <person name="Zhang L."/>
            <person name="Zhu J."/>
            <person name="Weng Q."/>
            <person name="Mu J."/>
            <person name="Lu Y."/>
            <person name="Fan D."/>
            <person name="Liu Y."/>
            <person name="Guan J."/>
            <person name="Zhang Y."/>
            <person name="Yu S."/>
            <person name="Liu X."/>
            <person name="Zhang Y."/>
            <person name="Hong G."/>
            <person name="Han B."/>
            <person name="Choisne N."/>
            <person name="Demange N."/>
            <person name="Orjeda G."/>
            <person name="Samain S."/>
            <person name="Cattolico L."/>
            <person name="Pelletier E."/>
            <person name="Couloux A."/>
            <person name="Segurens B."/>
            <person name="Wincker P."/>
            <person name="D'Hont A."/>
            <person name="Scarpelli C."/>
            <person name="Weissenbach J."/>
            <person name="Salanoubat M."/>
            <person name="Quetier F."/>
            <person name="Yu Y."/>
            <person name="Kim H.R."/>
            <person name="Rambo T."/>
            <person name="Currie J."/>
            <person name="Collura K."/>
            <person name="Luo M."/>
            <person name="Yang T."/>
            <person name="Ammiraju J.S.S."/>
            <person name="Engler F."/>
            <person name="Soderlund C."/>
            <person name="Wing R.A."/>
            <person name="Palmer L.E."/>
            <person name="de la Bastide M."/>
            <person name="Spiegel L."/>
            <person name="Nascimento L."/>
            <person name="Zutavern T."/>
            <person name="O'Shaughnessy A."/>
            <person name="Dike S."/>
            <person name="Dedhia N."/>
            <person name="Preston R."/>
            <person name="Balija V."/>
            <person name="McCombie W.R."/>
            <person name="Chow T."/>
            <person name="Chen H."/>
            <person name="Chung M."/>
            <person name="Chen C."/>
            <person name="Shaw J."/>
            <person name="Wu H."/>
            <person name="Hsiao K."/>
            <person name="Chao Y."/>
            <person name="Chu M."/>
            <person name="Cheng C."/>
            <person name="Hour A."/>
            <person name="Lee P."/>
            <person name="Lin S."/>
            <person name="Lin Y."/>
            <person name="Liou J."/>
            <person name="Liu S."/>
            <person name="Hsing Y."/>
            <person name="Raghuvanshi S."/>
            <person name="Mohanty A."/>
            <person name="Bharti A.K."/>
            <person name="Gaur A."/>
            <person name="Gupta V."/>
            <person name="Kumar D."/>
            <person name="Ravi V."/>
            <person name="Vij S."/>
            <person name="Kapur A."/>
            <person name="Khurana P."/>
            <person name="Khurana P."/>
            <person name="Khurana J.P."/>
            <person name="Tyagi A.K."/>
            <person name="Gaikwad K."/>
            <person name="Singh A."/>
            <person name="Dalal V."/>
            <person name="Srivastava S."/>
            <person name="Dixit A."/>
            <person name="Pal A.K."/>
            <person name="Ghazi I.A."/>
            <person name="Yadav M."/>
            <person name="Pandit A."/>
            <person name="Bhargava A."/>
            <person name="Sureshbabu K."/>
            <person name="Batra K."/>
            <person name="Sharma T.R."/>
            <person name="Mohapatra T."/>
            <person name="Singh N.K."/>
            <person name="Messing J."/>
            <person name="Nelson A.B."/>
            <person name="Fuks G."/>
            <person name="Kavchok S."/>
            <person name="Keizer G."/>
            <person name="Linton E."/>
            <person name="Llaca V."/>
            <person name="Song R."/>
            <person name="Tanyolac B."/>
            <person name="Young S."/>
            <person name="Ho-Il K."/>
            <person name="Hahn J.H."/>
            <person name="Sangsakoo G."/>
            <person name="Vanavichit A."/>
            <person name="de Mattos Luiz.A.T."/>
            <person name="Zimmer P.D."/>
            <person name="Malone G."/>
            <person name="Dellagostin O."/>
            <person name="de Oliveira A.C."/>
            <person name="Bevan M."/>
            <person name="Bancroft I."/>
            <person name="Minx P."/>
            <person name="Cordum H."/>
            <person name="Wilson R."/>
            <person name="Cheng Z."/>
            <person name="Jin W."/>
            <person name="Jiang J."/>
            <person name="Leong S.A."/>
            <person name="Iwama H."/>
            <person name="Gojobori T."/>
            <person name="Itoh T."/>
            <person name="Niimura Y."/>
            <person name="Fujii Y."/>
            <person name="Habara T."/>
            <person name="Sakai H."/>
            <person name="Sato Y."/>
            <person name="Wilson G."/>
            <person name="Kumar K."/>
            <person name="McCouch S."/>
            <person name="Juretic N."/>
            <person name="Hoen D."/>
            <person name="Wright S."/>
            <person name="Bruskiewich R."/>
            <person name="Bureau T."/>
            <person name="Miyao A."/>
            <person name="Hirochika H."/>
            <person name="Nishikawa T."/>
            <person name="Kadowaki K."/>
            <person name="Sugiura M."/>
            <person name="Burr B."/>
            <person name="Sasaki T."/>
        </authorList>
    </citation>
    <scope>NUCLEOTIDE SEQUENCE [LARGE SCALE GENOMIC DNA]</scope>
    <source>
        <strain evidence="3">cv. Nipponbare</strain>
    </source>
</reference>
<reference evidence="2 3" key="2">
    <citation type="journal article" date="2013" name="Plant Cell Physiol.">
        <title>Rice Annotation Project Database (RAP-DB): an integrative and interactive database for rice genomics.</title>
        <authorList>
            <person name="Sakai H."/>
            <person name="Lee S.S."/>
            <person name="Tanaka T."/>
            <person name="Numa H."/>
            <person name="Kim J."/>
            <person name="Kawahara Y."/>
            <person name="Wakimoto H."/>
            <person name="Yang C.C."/>
            <person name="Iwamoto M."/>
            <person name="Abe T."/>
            <person name="Yamada Y."/>
            <person name="Muto A."/>
            <person name="Inokuchi H."/>
            <person name="Ikemura T."/>
            <person name="Matsumoto T."/>
            <person name="Sasaki T."/>
            <person name="Itoh T."/>
        </authorList>
    </citation>
    <scope>NUCLEOTIDE SEQUENCE [LARGE SCALE GENOMIC DNA]</scope>
    <source>
        <strain evidence="3">cv. Nipponbare</strain>
    </source>
</reference>
<dbReference type="AlphaFoldDB" id="A0A0P0V8S2"/>
<gene>
    <name evidence="2" type="ordered locus">Os01g0769366</name>
    <name evidence="2" type="ORF">OSNPB_010769366</name>
</gene>